<evidence type="ECO:0000313" key="9">
    <source>
        <dbReference type="Proteomes" id="UP001606301"/>
    </source>
</evidence>
<evidence type="ECO:0000313" key="8">
    <source>
        <dbReference type="EMBL" id="MFG6441716.1"/>
    </source>
</evidence>
<accession>A0ABW7FK47</accession>
<feature type="transmembrane region" description="Helical" evidence="7">
    <location>
        <begin position="105"/>
        <end position="126"/>
    </location>
</feature>
<reference evidence="8 9" key="1">
    <citation type="submission" date="2024-08" db="EMBL/GenBank/DDBJ databases">
        <authorList>
            <person name="Lu H."/>
        </authorList>
    </citation>
    <scope>NUCLEOTIDE SEQUENCE [LARGE SCALE GENOMIC DNA]</scope>
    <source>
        <strain evidence="8 9">LKC17W</strain>
    </source>
</reference>
<comment type="subcellular location">
    <subcellularLocation>
        <location evidence="1">Cell membrane</location>
        <topology evidence="1">Multi-pass membrane protein</topology>
    </subcellularLocation>
</comment>
<feature type="transmembrane region" description="Helical" evidence="7">
    <location>
        <begin position="325"/>
        <end position="344"/>
    </location>
</feature>
<keyword evidence="6 7" id="KW-0472">Membrane</keyword>
<feature type="transmembrane region" description="Helical" evidence="7">
    <location>
        <begin position="41"/>
        <end position="60"/>
    </location>
</feature>
<proteinExistence type="inferred from homology"/>
<dbReference type="Proteomes" id="UP001606301">
    <property type="component" value="Unassembled WGS sequence"/>
</dbReference>
<comment type="caution">
    <text evidence="8">The sequence shown here is derived from an EMBL/GenBank/DDBJ whole genome shotgun (WGS) entry which is preliminary data.</text>
</comment>
<dbReference type="RefSeq" id="WP_394398225.1">
    <property type="nucleotide sequence ID" value="NZ_JBIGHW010000006.1"/>
</dbReference>
<dbReference type="PANTHER" id="PTHR30250">
    <property type="entry name" value="PST FAMILY PREDICTED COLANIC ACID TRANSPORTER"/>
    <property type="match status" value="1"/>
</dbReference>
<protein>
    <submittedName>
        <fullName evidence="8">Lipopolysaccharide biosynthesis protein</fullName>
    </submittedName>
</protein>
<evidence type="ECO:0000256" key="2">
    <source>
        <dbReference type="ARBA" id="ARBA00007430"/>
    </source>
</evidence>
<dbReference type="Pfam" id="PF13440">
    <property type="entry name" value="Polysacc_synt_3"/>
    <property type="match status" value="1"/>
</dbReference>
<comment type="similarity">
    <text evidence="2">Belongs to the polysaccharide synthase family.</text>
</comment>
<evidence type="ECO:0000256" key="1">
    <source>
        <dbReference type="ARBA" id="ARBA00004651"/>
    </source>
</evidence>
<keyword evidence="9" id="KW-1185">Reference proteome</keyword>
<evidence type="ECO:0000256" key="7">
    <source>
        <dbReference type="SAM" id="Phobius"/>
    </source>
</evidence>
<evidence type="ECO:0000256" key="3">
    <source>
        <dbReference type="ARBA" id="ARBA00022475"/>
    </source>
</evidence>
<dbReference type="PANTHER" id="PTHR30250:SF10">
    <property type="entry name" value="LIPOPOLYSACCHARIDE BIOSYNTHESIS PROTEIN WZXC"/>
    <property type="match status" value="1"/>
</dbReference>
<feature type="transmembrane region" description="Helical" evidence="7">
    <location>
        <begin position="282"/>
        <end position="305"/>
    </location>
</feature>
<sequence>MSLTRATLTLLAGSALAQALPLLLGPWIARLYTPAEYGQFSLLWTVASNLAVVGCARYEFALALETGDKGAAALLALCLRVLLVMTAMAILVGAAWMLWADLSVAAALPLAVLALAASQALAQWAARAGEFATLARARVVQWGGGAVGQVGFGLLQAGPWGLVGGATLATAAAAMLQARPAPTGGWRGLLRPQPLRQMAHKHRDFPLLNTPHAFAGALQDTLAIALLTAWLGAPEAGAWALALRYLKAPASLVGGSLSQALYPRLTQSTNLAEARTLVRHNLLLLAAIALPLMGGLLAFGPWLFATVFGPQWRGAGELACSLAPYIALHFIASPLSVVPMAWGAQAWALKLALVGQVMFVAGLAAGLHLGGLAGAGWGVSAAMLFYFCYFFWGLLQRAPANKEMP</sequence>
<keyword evidence="5 7" id="KW-1133">Transmembrane helix</keyword>
<feature type="transmembrane region" description="Helical" evidence="7">
    <location>
        <begin position="375"/>
        <end position="395"/>
    </location>
</feature>
<name>A0ABW7FK47_9BURK</name>
<evidence type="ECO:0000256" key="4">
    <source>
        <dbReference type="ARBA" id="ARBA00022692"/>
    </source>
</evidence>
<dbReference type="EMBL" id="JBIGHW010000006">
    <property type="protein sequence ID" value="MFG6441716.1"/>
    <property type="molecule type" value="Genomic_DNA"/>
</dbReference>
<gene>
    <name evidence="8" type="ORF">ACG0Z3_13595</name>
</gene>
<feature type="transmembrane region" description="Helical" evidence="7">
    <location>
        <begin position="72"/>
        <end position="99"/>
    </location>
</feature>
<keyword evidence="3" id="KW-1003">Cell membrane</keyword>
<evidence type="ECO:0000256" key="6">
    <source>
        <dbReference type="ARBA" id="ARBA00023136"/>
    </source>
</evidence>
<feature type="transmembrane region" description="Helical" evidence="7">
    <location>
        <begin position="351"/>
        <end position="369"/>
    </location>
</feature>
<dbReference type="InterPro" id="IPR050833">
    <property type="entry name" value="Poly_Biosynth_Transport"/>
</dbReference>
<organism evidence="8 9">
    <name type="scientific">Pelomonas margarita</name>
    <dbReference type="NCBI Taxonomy" id="3299031"/>
    <lineage>
        <taxon>Bacteria</taxon>
        <taxon>Pseudomonadati</taxon>
        <taxon>Pseudomonadota</taxon>
        <taxon>Betaproteobacteria</taxon>
        <taxon>Burkholderiales</taxon>
        <taxon>Sphaerotilaceae</taxon>
        <taxon>Roseateles</taxon>
    </lineage>
</organism>
<keyword evidence="4 7" id="KW-0812">Transmembrane</keyword>
<evidence type="ECO:0000256" key="5">
    <source>
        <dbReference type="ARBA" id="ARBA00022989"/>
    </source>
</evidence>